<gene>
    <name evidence="1" type="ORF">SSLN_LOCUS19834</name>
</gene>
<name>A0A3P7D897_SCHSO</name>
<reference evidence="1 2" key="1">
    <citation type="submission" date="2018-11" db="EMBL/GenBank/DDBJ databases">
        <authorList>
            <consortium name="Pathogen Informatics"/>
        </authorList>
    </citation>
    <scope>NUCLEOTIDE SEQUENCE [LARGE SCALE GENOMIC DNA]</scope>
    <source>
        <strain evidence="1 2">NST_G2</strain>
    </source>
</reference>
<keyword evidence="2" id="KW-1185">Reference proteome</keyword>
<sequence>MSDSSRGLLVHLATLEAVSASAGLGRRFFCNTRPSGSAPPLRRQPVADVNSPSCWSFQFWNVPHLVGIYVRVWRRCACPSHPQHASGYVPSTTFSMNESNLLFTLVGDTFLPLSDDEATAIDPTVSCTVNGSAYTEQPLLLHRVSGVSDCEAVNSSPSQALLRRRQTFSSAGDVDCLNLWIGQRFTACEDERQPGAVALRSGQISLGNIAIFTGNRLCSPFNFTSLN</sequence>
<organism evidence="1 2">
    <name type="scientific">Schistocephalus solidus</name>
    <name type="common">Tapeworm</name>
    <dbReference type="NCBI Taxonomy" id="70667"/>
    <lineage>
        <taxon>Eukaryota</taxon>
        <taxon>Metazoa</taxon>
        <taxon>Spiralia</taxon>
        <taxon>Lophotrochozoa</taxon>
        <taxon>Platyhelminthes</taxon>
        <taxon>Cestoda</taxon>
        <taxon>Eucestoda</taxon>
        <taxon>Diphyllobothriidea</taxon>
        <taxon>Diphyllobothriidae</taxon>
        <taxon>Schistocephalus</taxon>
    </lineage>
</organism>
<accession>A0A3P7D897</accession>
<evidence type="ECO:0000313" key="2">
    <source>
        <dbReference type="Proteomes" id="UP000275846"/>
    </source>
</evidence>
<proteinExistence type="predicted"/>
<dbReference type="Proteomes" id="UP000275846">
    <property type="component" value="Unassembled WGS sequence"/>
</dbReference>
<evidence type="ECO:0000313" key="1">
    <source>
        <dbReference type="EMBL" id="VDM06220.1"/>
    </source>
</evidence>
<dbReference type="AlphaFoldDB" id="A0A3P7D897"/>
<dbReference type="EMBL" id="UYSU01049649">
    <property type="protein sequence ID" value="VDM06220.1"/>
    <property type="molecule type" value="Genomic_DNA"/>
</dbReference>
<protein>
    <submittedName>
        <fullName evidence="1">Uncharacterized protein</fullName>
    </submittedName>
</protein>